<keyword evidence="5" id="KW-0539">Nucleus</keyword>
<dbReference type="Gene3D" id="1.20.5.170">
    <property type="match status" value="1"/>
</dbReference>
<dbReference type="PANTHER" id="PTHR46408">
    <property type="entry name" value="BASIC LEUCINE ZIPPER 63"/>
    <property type="match status" value="1"/>
</dbReference>
<dbReference type="AlphaFoldDB" id="A0A835R3C6"/>
<keyword evidence="2" id="KW-0805">Transcription regulation</keyword>
<gene>
    <name evidence="9" type="ORF">HPP92_010275</name>
</gene>
<evidence type="ECO:0000256" key="4">
    <source>
        <dbReference type="ARBA" id="ARBA00023163"/>
    </source>
</evidence>
<dbReference type="InterPro" id="IPR020983">
    <property type="entry name" value="Basic_leucine-zipper_C"/>
</dbReference>
<dbReference type="GO" id="GO:0003677">
    <property type="term" value="F:DNA binding"/>
    <property type="evidence" value="ECO:0007669"/>
    <property type="project" value="UniProtKB-KW"/>
</dbReference>
<evidence type="ECO:0000259" key="8">
    <source>
        <dbReference type="PROSITE" id="PS50217"/>
    </source>
</evidence>
<dbReference type="Proteomes" id="UP000636800">
    <property type="component" value="Chromosome 5"/>
</dbReference>
<dbReference type="SUPFAM" id="SSF57959">
    <property type="entry name" value="Leucine zipper domain"/>
    <property type="match status" value="1"/>
</dbReference>
<feature type="region of interest" description="Disordered" evidence="7">
    <location>
        <begin position="47"/>
        <end position="118"/>
    </location>
</feature>
<feature type="domain" description="BZIP" evidence="8">
    <location>
        <begin position="236"/>
        <end position="291"/>
    </location>
</feature>
<dbReference type="PROSITE" id="PS00036">
    <property type="entry name" value="BZIP_BASIC"/>
    <property type="match status" value="1"/>
</dbReference>
<sequence>MKRVFSVEEIPESFWVASISGAEHNTMNRSQSEWFFEKFFQELPVPETSSTAGVSDPRPDSIPRESKPPSSDEAPVSSPVPSLTRKDGEGGGEDGGGGVAGGDDGVLEVKGPVPSSVVQHLRTEPTACADPEEYAVYLKQKLDIYCAAVAKTRLQGSGIISQGDPLLESRPPFSDYSKLGSDVSIRGSQTIAAPALPSVKNSGGQGRSGSGSSGEHSDDEELDGEVETAENLDPADAKRFRRMLSNRESARRSRRRKQAHLTELEDQVSELRIENSSLMKRLTEINQKYNEAAVDNRVLKADVETLRAKVKMAEETVKRVTGLGPCFSPMSDISSNNIPSQAVHQR</sequence>
<comment type="subcellular location">
    <subcellularLocation>
        <location evidence="1">Nucleus</location>
    </subcellularLocation>
</comment>
<dbReference type="FunFam" id="1.20.5.170:FF:000020">
    <property type="entry name" value="BZIP transcription factor"/>
    <property type="match status" value="1"/>
</dbReference>
<dbReference type="InterPro" id="IPR004827">
    <property type="entry name" value="bZIP"/>
</dbReference>
<evidence type="ECO:0000256" key="2">
    <source>
        <dbReference type="ARBA" id="ARBA00023015"/>
    </source>
</evidence>
<evidence type="ECO:0000313" key="9">
    <source>
        <dbReference type="EMBL" id="KAG0479417.1"/>
    </source>
</evidence>
<dbReference type="GO" id="GO:0005634">
    <property type="term" value="C:nucleus"/>
    <property type="evidence" value="ECO:0007669"/>
    <property type="project" value="UniProtKB-SubCell"/>
</dbReference>
<protein>
    <recommendedName>
        <fullName evidence="8">BZIP domain-containing protein</fullName>
    </recommendedName>
</protein>
<dbReference type="SMART" id="SM00338">
    <property type="entry name" value="BRLZ"/>
    <property type="match status" value="1"/>
</dbReference>
<feature type="compositionally biased region" description="Acidic residues" evidence="7">
    <location>
        <begin position="217"/>
        <end position="230"/>
    </location>
</feature>
<name>A0A835R3C6_VANPL</name>
<evidence type="ECO:0000256" key="1">
    <source>
        <dbReference type="ARBA" id="ARBA00004123"/>
    </source>
</evidence>
<dbReference type="PROSITE" id="PS50217">
    <property type="entry name" value="BZIP"/>
    <property type="match status" value="1"/>
</dbReference>
<evidence type="ECO:0000256" key="3">
    <source>
        <dbReference type="ARBA" id="ARBA00023125"/>
    </source>
</evidence>
<dbReference type="Pfam" id="PF12498">
    <property type="entry name" value="bZIP_C"/>
    <property type="match status" value="1"/>
</dbReference>
<feature type="compositionally biased region" description="Basic and acidic residues" evidence="7">
    <location>
        <begin position="57"/>
        <end position="67"/>
    </location>
</feature>
<evidence type="ECO:0000256" key="5">
    <source>
        <dbReference type="ARBA" id="ARBA00023242"/>
    </source>
</evidence>
<dbReference type="EMBL" id="JADCNL010000005">
    <property type="protein sequence ID" value="KAG0479417.1"/>
    <property type="molecule type" value="Genomic_DNA"/>
</dbReference>
<feature type="compositionally biased region" description="Gly residues" evidence="7">
    <location>
        <begin position="93"/>
        <end position="104"/>
    </location>
</feature>
<feature type="coiled-coil region" evidence="6">
    <location>
        <begin position="247"/>
        <end position="316"/>
    </location>
</feature>
<dbReference type="InterPro" id="IPR046347">
    <property type="entry name" value="bZIP_sf"/>
</dbReference>
<evidence type="ECO:0000256" key="7">
    <source>
        <dbReference type="SAM" id="MobiDB-lite"/>
    </source>
</evidence>
<keyword evidence="4" id="KW-0804">Transcription</keyword>
<evidence type="ECO:0000313" key="10">
    <source>
        <dbReference type="Proteomes" id="UP000636800"/>
    </source>
</evidence>
<proteinExistence type="predicted"/>
<dbReference type="OrthoDB" id="1055097at2759"/>
<evidence type="ECO:0000256" key="6">
    <source>
        <dbReference type="SAM" id="Coils"/>
    </source>
</evidence>
<dbReference type="PANTHER" id="PTHR46408:SF10">
    <property type="entry name" value="BASIC LEUCINE ZIPPER 63"/>
    <property type="match status" value="1"/>
</dbReference>
<dbReference type="Pfam" id="PF00170">
    <property type="entry name" value="bZIP_1"/>
    <property type="match status" value="1"/>
</dbReference>
<feature type="region of interest" description="Disordered" evidence="7">
    <location>
        <begin position="191"/>
        <end position="235"/>
    </location>
</feature>
<organism evidence="9 10">
    <name type="scientific">Vanilla planifolia</name>
    <name type="common">Vanilla</name>
    <dbReference type="NCBI Taxonomy" id="51239"/>
    <lineage>
        <taxon>Eukaryota</taxon>
        <taxon>Viridiplantae</taxon>
        <taxon>Streptophyta</taxon>
        <taxon>Embryophyta</taxon>
        <taxon>Tracheophyta</taxon>
        <taxon>Spermatophyta</taxon>
        <taxon>Magnoliopsida</taxon>
        <taxon>Liliopsida</taxon>
        <taxon>Asparagales</taxon>
        <taxon>Orchidaceae</taxon>
        <taxon>Vanilloideae</taxon>
        <taxon>Vanilleae</taxon>
        <taxon>Vanilla</taxon>
    </lineage>
</organism>
<keyword evidence="3" id="KW-0238">DNA-binding</keyword>
<comment type="caution">
    <text evidence="9">The sequence shown here is derived from an EMBL/GenBank/DDBJ whole genome shotgun (WGS) entry which is preliminary data.</text>
</comment>
<keyword evidence="10" id="KW-1185">Reference proteome</keyword>
<feature type="compositionally biased region" description="Gly residues" evidence="7">
    <location>
        <begin position="203"/>
        <end position="212"/>
    </location>
</feature>
<accession>A0A835R3C6</accession>
<dbReference type="GO" id="GO:0003700">
    <property type="term" value="F:DNA-binding transcription factor activity"/>
    <property type="evidence" value="ECO:0007669"/>
    <property type="project" value="InterPro"/>
</dbReference>
<keyword evidence="6" id="KW-0175">Coiled coil</keyword>
<reference evidence="9 10" key="1">
    <citation type="journal article" date="2020" name="Nat. Food">
        <title>A phased Vanilla planifolia genome enables genetic improvement of flavour and production.</title>
        <authorList>
            <person name="Hasing T."/>
            <person name="Tang H."/>
            <person name="Brym M."/>
            <person name="Khazi F."/>
            <person name="Huang T."/>
            <person name="Chambers A.H."/>
        </authorList>
    </citation>
    <scope>NUCLEOTIDE SEQUENCE [LARGE SCALE GENOMIC DNA]</scope>
    <source>
        <tissue evidence="9">Leaf</tissue>
    </source>
</reference>